<keyword evidence="2" id="KW-1185">Reference proteome</keyword>
<dbReference type="Proteomes" id="UP001187192">
    <property type="component" value="Unassembled WGS sequence"/>
</dbReference>
<sequence length="179" mass="20093">MLPHPPAVHHPFCKGCDFVSRKESGQYYDRSQSSCDACGRVVRGFSYRCMHKKAHHLHPCCFSLPQILTGDNGIRLRLTKKVSSECVRCKSKKTSNGIKGWSYVADCDGSCYHVACVKDMILEKFQTSSSNYPVVPISTITALARRSDSSFFKRFSRRCRKSLFSSSSSSPPLLEIQVV</sequence>
<evidence type="ECO:0008006" key="3">
    <source>
        <dbReference type="Google" id="ProtNLM"/>
    </source>
</evidence>
<comment type="caution">
    <text evidence="1">The sequence shown here is derived from an EMBL/GenBank/DDBJ whole genome shotgun (WGS) entry which is preliminary data.</text>
</comment>
<evidence type="ECO:0000313" key="1">
    <source>
        <dbReference type="EMBL" id="GMN38741.1"/>
    </source>
</evidence>
<name>A0AA88D1C6_FICCA</name>
<proteinExistence type="predicted"/>
<organism evidence="1 2">
    <name type="scientific">Ficus carica</name>
    <name type="common">Common fig</name>
    <dbReference type="NCBI Taxonomy" id="3494"/>
    <lineage>
        <taxon>Eukaryota</taxon>
        <taxon>Viridiplantae</taxon>
        <taxon>Streptophyta</taxon>
        <taxon>Embryophyta</taxon>
        <taxon>Tracheophyta</taxon>
        <taxon>Spermatophyta</taxon>
        <taxon>Magnoliopsida</taxon>
        <taxon>eudicotyledons</taxon>
        <taxon>Gunneridae</taxon>
        <taxon>Pentapetalae</taxon>
        <taxon>rosids</taxon>
        <taxon>fabids</taxon>
        <taxon>Rosales</taxon>
        <taxon>Moraceae</taxon>
        <taxon>Ficeae</taxon>
        <taxon>Ficus</taxon>
    </lineage>
</organism>
<dbReference type="AlphaFoldDB" id="A0AA88D1C6"/>
<protein>
    <recommendedName>
        <fullName evidence="3">DC1 domain-containing protein</fullName>
    </recommendedName>
</protein>
<dbReference type="PANTHER" id="PTHR46477">
    <property type="entry name" value="CYSTEINE/HISTIDINE-RICH C1 DOMAIN FAMILY PROTEIN"/>
    <property type="match status" value="1"/>
</dbReference>
<accession>A0AA88D1C6</accession>
<reference evidence="1" key="1">
    <citation type="submission" date="2023-07" db="EMBL/GenBank/DDBJ databases">
        <title>draft genome sequence of fig (Ficus carica).</title>
        <authorList>
            <person name="Takahashi T."/>
            <person name="Nishimura K."/>
        </authorList>
    </citation>
    <scope>NUCLEOTIDE SEQUENCE</scope>
</reference>
<gene>
    <name evidence="1" type="ORF">TIFTF001_007979</name>
</gene>
<evidence type="ECO:0000313" key="2">
    <source>
        <dbReference type="Proteomes" id="UP001187192"/>
    </source>
</evidence>
<dbReference type="EMBL" id="BTGU01000008">
    <property type="protein sequence ID" value="GMN38741.1"/>
    <property type="molecule type" value="Genomic_DNA"/>
</dbReference>
<dbReference type="PANTHER" id="PTHR46477:SF15">
    <property type="entry name" value="CYSTEINE_HISTIDINE-RICH C1 DOMAIN PROTEIN"/>
    <property type="match status" value="1"/>
</dbReference>